<reference evidence="9 10" key="2">
    <citation type="submission" date="2008-10" db="EMBL/GenBank/DDBJ databases">
        <authorList>
            <person name="Fulton L."/>
            <person name="Clifton S."/>
            <person name="Fulton B."/>
            <person name="Xu J."/>
            <person name="Minx P."/>
            <person name="Pepin K.H."/>
            <person name="Johnson M."/>
            <person name="Thiruvilangam P."/>
            <person name="Bhonagiri V."/>
            <person name="Nash W.E."/>
            <person name="Mardis E.R."/>
            <person name="Wilson R.K."/>
        </authorList>
    </citation>
    <scope>NUCLEOTIDE SEQUENCE [LARGE SCALE GENOMIC DNA]</scope>
    <source>
        <strain evidence="9 10">DSM 13279</strain>
    </source>
</reference>
<accession>B6G9T8</accession>
<dbReference type="PANTHER" id="PTHR33799:SF1">
    <property type="entry name" value="PTS SYSTEM MANNOSE-SPECIFIC EIIAB COMPONENT-RELATED"/>
    <property type="match status" value="1"/>
</dbReference>
<dbReference type="AlphaFoldDB" id="B6G9T8"/>
<evidence type="ECO:0000256" key="6">
    <source>
        <dbReference type="ARBA" id="ARBA00022683"/>
    </source>
</evidence>
<dbReference type="GeneID" id="98003088"/>
<dbReference type="InterPro" id="IPR033887">
    <property type="entry name" value="PTS_IIA_man"/>
</dbReference>
<dbReference type="OrthoDB" id="6623712at2"/>
<reference evidence="9 10" key="1">
    <citation type="submission" date="2008-10" db="EMBL/GenBank/DDBJ databases">
        <title>Draft genome sequence of Collinsella stercoris (DSM 13279).</title>
        <authorList>
            <person name="Sudarsanam P."/>
            <person name="Ley R."/>
            <person name="Guruge J."/>
            <person name="Turnbaugh P.J."/>
            <person name="Mahowald M."/>
            <person name="Liep D."/>
            <person name="Gordon J."/>
        </authorList>
    </citation>
    <scope>NUCLEOTIDE SEQUENCE [LARGE SCALE GENOMIC DNA]</scope>
    <source>
        <strain evidence="9 10">DSM 13279</strain>
    </source>
</reference>
<dbReference type="Proteomes" id="UP000003560">
    <property type="component" value="Unassembled WGS sequence"/>
</dbReference>
<feature type="domain" description="PTS EIIA type-4" evidence="8">
    <location>
        <begin position="1"/>
        <end position="139"/>
    </location>
</feature>
<keyword evidence="3" id="KW-0963">Cytoplasm</keyword>
<dbReference type="CDD" id="cd00006">
    <property type="entry name" value="PTS_IIA_man"/>
    <property type="match status" value="1"/>
</dbReference>
<evidence type="ECO:0000256" key="4">
    <source>
        <dbReference type="ARBA" id="ARBA00022597"/>
    </source>
</evidence>
<proteinExistence type="predicted"/>
<keyword evidence="5" id="KW-0808">Transferase</keyword>
<dbReference type="EMBL" id="ABXJ01000050">
    <property type="protein sequence ID" value="EEA90958.1"/>
    <property type="molecule type" value="Genomic_DNA"/>
</dbReference>
<evidence type="ECO:0000256" key="1">
    <source>
        <dbReference type="ARBA" id="ARBA00004496"/>
    </source>
</evidence>
<keyword evidence="4" id="KW-0762">Sugar transport</keyword>
<dbReference type="GO" id="GO:0016020">
    <property type="term" value="C:membrane"/>
    <property type="evidence" value="ECO:0007669"/>
    <property type="project" value="InterPro"/>
</dbReference>
<organism evidence="9 10">
    <name type="scientific">Collinsella stercoris DSM 13279</name>
    <dbReference type="NCBI Taxonomy" id="445975"/>
    <lineage>
        <taxon>Bacteria</taxon>
        <taxon>Bacillati</taxon>
        <taxon>Actinomycetota</taxon>
        <taxon>Coriobacteriia</taxon>
        <taxon>Coriobacteriales</taxon>
        <taxon>Coriobacteriaceae</taxon>
        <taxon>Collinsella</taxon>
    </lineage>
</organism>
<evidence type="ECO:0000256" key="3">
    <source>
        <dbReference type="ARBA" id="ARBA00022490"/>
    </source>
</evidence>
<dbReference type="InterPro" id="IPR004701">
    <property type="entry name" value="PTS_EIIA_man-typ"/>
</dbReference>
<dbReference type="InterPro" id="IPR036662">
    <property type="entry name" value="PTS_EIIA_man-typ_sf"/>
</dbReference>
<dbReference type="eggNOG" id="COG2893">
    <property type="taxonomic scope" value="Bacteria"/>
</dbReference>
<dbReference type="GO" id="GO:0009401">
    <property type="term" value="P:phosphoenolpyruvate-dependent sugar phosphotransferase system"/>
    <property type="evidence" value="ECO:0007669"/>
    <property type="project" value="UniProtKB-KW"/>
</dbReference>
<comment type="subcellular location">
    <subcellularLocation>
        <location evidence="1">Cytoplasm</location>
    </subcellularLocation>
</comment>
<gene>
    <name evidence="9" type="ORF">COLSTE_00829</name>
</gene>
<evidence type="ECO:0000256" key="5">
    <source>
        <dbReference type="ARBA" id="ARBA00022679"/>
    </source>
</evidence>
<evidence type="ECO:0000256" key="7">
    <source>
        <dbReference type="ARBA" id="ARBA00022777"/>
    </source>
</evidence>
<protein>
    <submittedName>
        <fullName evidence="9">PTS system fructose IIA component</fullName>
    </submittedName>
</protein>
<keyword evidence="7" id="KW-0418">Kinase</keyword>
<evidence type="ECO:0000313" key="9">
    <source>
        <dbReference type="EMBL" id="EEA90958.1"/>
    </source>
</evidence>
<dbReference type="SUPFAM" id="SSF53062">
    <property type="entry name" value="PTS system fructose IIA component-like"/>
    <property type="match status" value="1"/>
</dbReference>
<dbReference type="RefSeq" id="WP_006720491.1">
    <property type="nucleotide sequence ID" value="NZ_CP085935.1"/>
</dbReference>
<keyword evidence="2" id="KW-0813">Transport</keyword>
<evidence type="ECO:0000259" key="8">
    <source>
        <dbReference type="PROSITE" id="PS51096"/>
    </source>
</evidence>
<dbReference type="Pfam" id="PF03610">
    <property type="entry name" value="EIIA-man"/>
    <property type="match status" value="1"/>
</dbReference>
<evidence type="ECO:0000256" key="2">
    <source>
        <dbReference type="ARBA" id="ARBA00022448"/>
    </source>
</evidence>
<dbReference type="GO" id="GO:0016301">
    <property type="term" value="F:kinase activity"/>
    <property type="evidence" value="ECO:0007669"/>
    <property type="project" value="UniProtKB-KW"/>
</dbReference>
<dbReference type="PANTHER" id="PTHR33799">
    <property type="entry name" value="PTS PERMEASE-RELATED-RELATED"/>
    <property type="match status" value="1"/>
</dbReference>
<keyword evidence="10" id="KW-1185">Reference proteome</keyword>
<dbReference type="Gene3D" id="3.40.50.510">
    <property type="entry name" value="Phosphotransferase system, mannose-type IIA component"/>
    <property type="match status" value="1"/>
</dbReference>
<evidence type="ECO:0000313" key="10">
    <source>
        <dbReference type="Proteomes" id="UP000003560"/>
    </source>
</evidence>
<dbReference type="STRING" id="445975.COLSTE_00829"/>
<dbReference type="InterPro" id="IPR051471">
    <property type="entry name" value="Bacterial_PTS_sugar_comp"/>
</dbReference>
<keyword evidence="6" id="KW-0598">Phosphotransferase system</keyword>
<name>B6G9T8_9ACTN</name>
<comment type="caution">
    <text evidence="9">The sequence shown here is derived from an EMBL/GenBank/DDBJ whole genome shotgun (WGS) entry which is preliminary data.</text>
</comment>
<dbReference type="PROSITE" id="PS51096">
    <property type="entry name" value="PTS_EIIA_TYPE_4"/>
    <property type="match status" value="1"/>
</dbReference>
<dbReference type="HOGENOM" id="CLU_123235_3_0_11"/>
<dbReference type="GO" id="GO:0005737">
    <property type="term" value="C:cytoplasm"/>
    <property type="evidence" value="ECO:0007669"/>
    <property type="project" value="UniProtKB-SubCell"/>
</dbReference>
<sequence length="139" mass="15124">MRHFILATHGRFAAGIRESLELVFGAQEGIHTVCAFVDGANDIHALVQDALNREPADVDIVVCTDIFGGSVNNEFLNALPTHPRVHLVAGMNLPMLIALFLSPEPDTPALIRSVIASDDIKPRYCNDELCAAANEDEEF</sequence>